<evidence type="ECO:0000313" key="1">
    <source>
        <dbReference type="EMBL" id="KAL0124116.1"/>
    </source>
</evidence>
<comment type="caution">
    <text evidence="1">The sequence shown here is derived from an EMBL/GenBank/DDBJ whole genome shotgun (WGS) entry which is preliminary data.</text>
</comment>
<dbReference type="SUPFAM" id="SSF56219">
    <property type="entry name" value="DNase I-like"/>
    <property type="match status" value="1"/>
</dbReference>
<dbReference type="Gene3D" id="3.60.10.10">
    <property type="entry name" value="Endonuclease/exonuclease/phosphatase"/>
    <property type="match status" value="1"/>
</dbReference>
<organism evidence="1 2">
    <name type="scientific">Cardiocondyla obscurior</name>
    <dbReference type="NCBI Taxonomy" id="286306"/>
    <lineage>
        <taxon>Eukaryota</taxon>
        <taxon>Metazoa</taxon>
        <taxon>Ecdysozoa</taxon>
        <taxon>Arthropoda</taxon>
        <taxon>Hexapoda</taxon>
        <taxon>Insecta</taxon>
        <taxon>Pterygota</taxon>
        <taxon>Neoptera</taxon>
        <taxon>Endopterygota</taxon>
        <taxon>Hymenoptera</taxon>
        <taxon>Apocrita</taxon>
        <taxon>Aculeata</taxon>
        <taxon>Formicoidea</taxon>
        <taxon>Formicidae</taxon>
        <taxon>Myrmicinae</taxon>
        <taxon>Cardiocondyla</taxon>
    </lineage>
</organism>
<dbReference type="InterPro" id="IPR036691">
    <property type="entry name" value="Endo/exonu/phosph_ase_sf"/>
</dbReference>
<name>A0AAW2G7A7_9HYME</name>
<protein>
    <recommendedName>
        <fullName evidence="3">Endonuclease/exonuclease/phosphatase domain-containing protein</fullName>
    </recommendedName>
</protein>
<reference evidence="1 2" key="1">
    <citation type="submission" date="2023-03" db="EMBL/GenBank/DDBJ databases">
        <title>High recombination rates correlate with genetic variation in Cardiocondyla obscurior ants.</title>
        <authorList>
            <person name="Errbii M."/>
        </authorList>
    </citation>
    <scope>NUCLEOTIDE SEQUENCE [LARGE SCALE GENOMIC DNA]</scope>
    <source>
        <strain evidence="1">Alpha-2009</strain>
        <tissue evidence="1">Whole body</tissue>
    </source>
</reference>
<keyword evidence="2" id="KW-1185">Reference proteome</keyword>
<accession>A0AAW2G7A7</accession>
<dbReference type="AlphaFoldDB" id="A0AAW2G7A7"/>
<dbReference type="EMBL" id="JADYXP020000005">
    <property type="protein sequence ID" value="KAL0124116.1"/>
    <property type="molecule type" value="Genomic_DNA"/>
</dbReference>
<proteinExistence type="predicted"/>
<gene>
    <name evidence="1" type="ORF">PUN28_006134</name>
</gene>
<evidence type="ECO:0008006" key="3">
    <source>
        <dbReference type="Google" id="ProtNLM"/>
    </source>
</evidence>
<evidence type="ECO:0000313" key="2">
    <source>
        <dbReference type="Proteomes" id="UP001430953"/>
    </source>
</evidence>
<dbReference type="Proteomes" id="UP001430953">
    <property type="component" value="Unassembled WGS sequence"/>
</dbReference>
<sequence length="111" mass="13090">MIGIKIKSGKVWWKIAGVYVNEDLEDITENMRNWMDEKEEGTRYLIGGDFNVRTGEEGGLWDDEKEEEDKEKRELLREYMSQFLKEGKFVDSITIGINLWFVPQISEHCPK</sequence>